<sequence length="600" mass="68477">MEKLFNENLIVKKLITFTINASLLSGIYLASIHFLDKSSIYENIIASIIAIIVFSVVVEALKDNIESFIDKILYKDNYSKIQILNDFSKKVNNTLDIEQLSDQILETILSTMKIDSVSLLLKENNNYITFQTKGKVSNISDLRLNEESDILKYLKNSDVVTQYQIYKLAYLENDCYKGIGIIVPIRLRENIIGMFILPQRHKGYDKSDIDFLLAIANSSAIAIENAKLYTQIKLESITDSLTKLYNRRYFKDVFENLIENKILDNFSVALIDVDHFKLFNDLYGHYEGDKALKKLGDVLKNFTRPQDIVARYGGEEFAIILPNLSEKDALELLENLRKCIQNEFNSLNDMSKFLTVSIGIANFPRSGITKEDILKKADKALYSAKKRGKNQCVVYEEYENEFRTEDIEGKIENAYFSAVHALAATIDAKDRYTYGHSENVSKYAVKLAKAAGFSKEQIEIVKHAGLLHDVGKIGIPEHILTKPSRLSEEEMEIMKKHVDMSVTIIKHIPNLVKVLPSIICHHERYDGLGYPRKIKGESIPIEGRCLAIADAFDAMTTDRPYRKAMSIEDALREIQKNKSTQFDPYLADIFISLFDKETVI</sequence>
<protein>
    <submittedName>
        <fullName evidence="6">Diguanylate cyclase (GGDEF) domain-containing protein</fullName>
    </submittedName>
    <submittedName>
        <fullName evidence="5">Diguanylate cyclase and metal dependent phosphohydrolase</fullName>
    </submittedName>
</protein>
<dbReference type="InterPro" id="IPR043128">
    <property type="entry name" value="Rev_trsase/Diguanyl_cyclase"/>
</dbReference>
<dbReference type="InterPro" id="IPR029787">
    <property type="entry name" value="Nucleotide_cyclase"/>
</dbReference>
<dbReference type="InterPro" id="IPR006674">
    <property type="entry name" value="HD_domain"/>
</dbReference>
<keyword evidence="8" id="KW-1185">Reference proteome</keyword>
<accession>A0A150FTQ3</accession>
<feature type="domain" description="HD-GYP" evidence="4">
    <location>
        <begin position="411"/>
        <end position="600"/>
    </location>
</feature>
<dbReference type="Pfam" id="PF13487">
    <property type="entry name" value="HD_5"/>
    <property type="match status" value="1"/>
</dbReference>
<dbReference type="SUPFAM" id="SSF109604">
    <property type="entry name" value="HD-domain/PDEase-like"/>
    <property type="match status" value="1"/>
</dbReference>
<gene>
    <name evidence="5" type="ORF">JWYL7_1630</name>
    <name evidence="6" type="ORF">SAMN05661008_00747</name>
</gene>
<evidence type="ECO:0000313" key="7">
    <source>
        <dbReference type="Proteomes" id="UP000092605"/>
    </source>
</evidence>
<evidence type="ECO:0000256" key="1">
    <source>
        <dbReference type="SAM" id="Phobius"/>
    </source>
</evidence>
<dbReference type="PROSITE" id="PS50887">
    <property type="entry name" value="GGDEF"/>
    <property type="match status" value="1"/>
</dbReference>
<dbReference type="Gene3D" id="1.10.3210.10">
    <property type="entry name" value="Hypothetical protein af1432"/>
    <property type="match status" value="1"/>
</dbReference>
<dbReference type="Proteomes" id="UP000323392">
    <property type="component" value="Unassembled WGS sequence"/>
</dbReference>
<dbReference type="SMART" id="SM00267">
    <property type="entry name" value="GGDEF"/>
    <property type="match status" value="1"/>
</dbReference>
<dbReference type="EMBL" id="FRBG01000004">
    <property type="protein sequence ID" value="SHK70823.1"/>
    <property type="molecule type" value="Genomic_DNA"/>
</dbReference>
<dbReference type="Proteomes" id="UP000092605">
    <property type="component" value="Unassembled WGS sequence"/>
</dbReference>
<dbReference type="RefSeq" id="WP_066071611.1">
    <property type="nucleotide sequence ID" value="NZ_FRBG01000004.1"/>
</dbReference>
<dbReference type="PROSITE" id="PS51832">
    <property type="entry name" value="HD_GYP"/>
    <property type="match status" value="1"/>
</dbReference>
<dbReference type="InterPro" id="IPR037522">
    <property type="entry name" value="HD_GYP_dom"/>
</dbReference>
<keyword evidence="5" id="KW-0378">Hydrolase</keyword>
<comment type="caution">
    <text evidence="5">The sequence shown here is derived from an EMBL/GenBank/DDBJ whole genome shotgun (WGS) entry which is preliminary data.</text>
</comment>
<dbReference type="InterPro" id="IPR003018">
    <property type="entry name" value="GAF"/>
</dbReference>
<dbReference type="OrthoDB" id="9804747at2"/>
<evidence type="ECO:0000259" key="3">
    <source>
        <dbReference type="PROSITE" id="PS51831"/>
    </source>
</evidence>
<reference evidence="5 7" key="1">
    <citation type="submission" date="2016-02" db="EMBL/GenBank/DDBJ databases">
        <title>Draft genome sequence for Clostridium paradoxum JW-YL-7.</title>
        <authorList>
            <person name="Utturkar S.M."/>
            <person name="Lancaster A."/>
            <person name="Poole F.L."/>
            <person name="Adams M.W."/>
            <person name="Brown S.D."/>
        </authorList>
    </citation>
    <scope>NUCLEOTIDE SEQUENCE [LARGE SCALE GENOMIC DNA]</scope>
    <source>
        <strain evidence="5 7">JW-YL-7</strain>
    </source>
</reference>
<reference evidence="6 8" key="2">
    <citation type="submission" date="2016-11" db="EMBL/GenBank/DDBJ databases">
        <authorList>
            <person name="Varghese N."/>
            <person name="Submissions S."/>
        </authorList>
    </citation>
    <scope>NUCLEOTIDE SEQUENCE [LARGE SCALE GENOMIC DNA]</scope>
    <source>
        <strain evidence="6 8">DSM 7308</strain>
    </source>
</reference>
<evidence type="ECO:0000313" key="5">
    <source>
        <dbReference type="EMBL" id="KXZ40555.1"/>
    </source>
</evidence>
<dbReference type="FunFam" id="3.30.70.270:FF:000001">
    <property type="entry name" value="Diguanylate cyclase domain protein"/>
    <property type="match status" value="1"/>
</dbReference>
<feature type="transmembrane region" description="Helical" evidence="1">
    <location>
        <begin position="14"/>
        <end position="34"/>
    </location>
</feature>
<dbReference type="InterPro" id="IPR000160">
    <property type="entry name" value="GGDEF_dom"/>
</dbReference>
<dbReference type="AlphaFoldDB" id="A0A150FTQ3"/>
<dbReference type="STRING" id="1121328.JWYL7_1630"/>
<dbReference type="CDD" id="cd01949">
    <property type="entry name" value="GGDEF"/>
    <property type="match status" value="1"/>
</dbReference>
<dbReference type="Pfam" id="PF00990">
    <property type="entry name" value="GGDEF"/>
    <property type="match status" value="1"/>
</dbReference>
<evidence type="ECO:0000259" key="2">
    <source>
        <dbReference type="PROSITE" id="PS50887"/>
    </source>
</evidence>
<dbReference type="CDD" id="cd00077">
    <property type="entry name" value="HDc"/>
    <property type="match status" value="1"/>
</dbReference>
<dbReference type="SUPFAM" id="SSF55781">
    <property type="entry name" value="GAF domain-like"/>
    <property type="match status" value="1"/>
</dbReference>
<feature type="transmembrane region" description="Helical" evidence="1">
    <location>
        <begin position="40"/>
        <end position="61"/>
    </location>
</feature>
<dbReference type="NCBIfam" id="TIGR00254">
    <property type="entry name" value="GGDEF"/>
    <property type="match status" value="1"/>
</dbReference>
<dbReference type="Gene3D" id="3.30.70.270">
    <property type="match status" value="1"/>
</dbReference>
<dbReference type="SMART" id="SM00471">
    <property type="entry name" value="HDc"/>
    <property type="match status" value="1"/>
</dbReference>
<keyword evidence="1" id="KW-0812">Transmembrane</keyword>
<dbReference type="PANTHER" id="PTHR43155:SF2">
    <property type="entry name" value="CYCLIC DI-GMP PHOSPHODIESTERASE PA4108"/>
    <property type="match status" value="1"/>
</dbReference>
<dbReference type="PANTHER" id="PTHR43155">
    <property type="entry name" value="CYCLIC DI-GMP PHOSPHODIESTERASE PA4108-RELATED"/>
    <property type="match status" value="1"/>
</dbReference>
<proteinExistence type="predicted"/>
<dbReference type="EMBL" id="LSFY01000001">
    <property type="protein sequence ID" value="KXZ40555.1"/>
    <property type="molecule type" value="Genomic_DNA"/>
</dbReference>
<dbReference type="InterPro" id="IPR003607">
    <property type="entry name" value="HD/PDEase_dom"/>
</dbReference>
<feature type="domain" description="HD" evidence="3">
    <location>
        <begin position="433"/>
        <end position="555"/>
    </location>
</feature>
<dbReference type="SUPFAM" id="SSF55073">
    <property type="entry name" value="Nucleotide cyclase"/>
    <property type="match status" value="1"/>
</dbReference>
<evidence type="ECO:0000259" key="4">
    <source>
        <dbReference type="PROSITE" id="PS51832"/>
    </source>
</evidence>
<organism evidence="5 7">
    <name type="scientific">Alkalithermobacter thermoalcaliphilus JW-YL-7 = DSM 7308</name>
    <dbReference type="NCBI Taxonomy" id="1121328"/>
    <lineage>
        <taxon>Bacteria</taxon>
        <taxon>Bacillati</taxon>
        <taxon>Bacillota</taxon>
        <taxon>Clostridia</taxon>
        <taxon>Peptostreptococcales</taxon>
        <taxon>Tepidibacteraceae</taxon>
        <taxon>Alkalithermobacter</taxon>
    </lineage>
</organism>
<keyword evidence="1" id="KW-1133">Transmembrane helix</keyword>
<dbReference type="GO" id="GO:0016787">
    <property type="term" value="F:hydrolase activity"/>
    <property type="evidence" value="ECO:0007669"/>
    <property type="project" value="UniProtKB-KW"/>
</dbReference>
<keyword evidence="1" id="KW-0472">Membrane</keyword>
<feature type="domain" description="GGDEF" evidence="2">
    <location>
        <begin position="264"/>
        <end position="397"/>
    </location>
</feature>
<dbReference type="PROSITE" id="PS51831">
    <property type="entry name" value="HD"/>
    <property type="match status" value="1"/>
</dbReference>
<dbReference type="SMART" id="SM00065">
    <property type="entry name" value="GAF"/>
    <property type="match status" value="1"/>
</dbReference>
<dbReference type="InterPro" id="IPR029016">
    <property type="entry name" value="GAF-like_dom_sf"/>
</dbReference>
<evidence type="ECO:0000313" key="8">
    <source>
        <dbReference type="Proteomes" id="UP000323392"/>
    </source>
</evidence>
<dbReference type="Gene3D" id="3.30.450.40">
    <property type="match status" value="1"/>
</dbReference>
<evidence type="ECO:0000313" key="6">
    <source>
        <dbReference type="EMBL" id="SHK70823.1"/>
    </source>
</evidence>
<dbReference type="PATRIC" id="fig|1121328.3.peg.1641"/>
<name>A0A150FTQ3_CLOPD</name>